<evidence type="ECO:0000313" key="3">
    <source>
        <dbReference type="Proteomes" id="UP001283361"/>
    </source>
</evidence>
<accession>A0AAE0YFN8</accession>
<dbReference type="Proteomes" id="UP001283361">
    <property type="component" value="Unassembled WGS sequence"/>
</dbReference>
<feature type="compositionally biased region" description="Polar residues" evidence="1">
    <location>
        <begin position="21"/>
        <end position="31"/>
    </location>
</feature>
<comment type="caution">
    <text evidence="2">The sequence shown here is derived from an EMBL/GenBank/DDBJ whole genome shotgun (WGS) entry which is preliminary data.</text>
</comment>
<reference evidence="2" key="1">
    <citation type="journal article" date="2023" name="G3 (Bethesda)">
        <title>A reference genome for the long-term kleptoplast-retaining sea slug Elysia crispata morphotype clarki.</title>
        <authorList>
            <person name="Eastman K.E."/>
            <person name="Pendleton A.L."/>
            <person name="Shaikh M.A."/>
            <person name="Suttiyut T."/>
            <person name="Ogas R."/>
            <person name="Tomko P."/>
            <person name="Gavelis G."/>
            <person name="Widhalm J.R."/>
            <person name="Wisecaver J.H."/>
        </authorList>
    </citation>
    <scope>NUCLEOTIDE SEQUENCE</scope>
    <source>
        <strain evidence="2">ECLA1</strain>
    </source>
</reference>
<evidence type="ECO:0000313" key="2">
    <source>
        <dbReference type="EMBL" id="KAK3744192.1"/>
    </source>
</evidence>
<keyword evidence="3" id="KW-1185">Reference proteome</keyword>
<gene>
    <name evidence="2" type="ORF">RRG08_038567</name>
</gene>
<proteinExistence type="predicted"/>
<evidence type="ECO:0000256" key="1">
    <source>
        <dbReference type="SAM" id="MobiDB-lite"/>
    </source>
</evidence>
<name>A0AAE0YFN8_9GAST</name>
<protein>
    <submittedName>
        <fullName evidence="2">Uncharacterized protein</fullName>
    </submittedName>
</protein>
<dbReference type="EMBL" id="JAWDGP010006272">
    <property type="protein sequence ID" value="KAK3744192.1"/>
    <property type="molecule type" value="Genomic_DNA"/>
</dbReference>
<dbReference type="AlphaFoldDB" id="A0AAE0YFN8"/>
<feature type="region of interest" description="Disordered" evidence="1">
    <location>
        <begin position="1"/>
        <end position="33"/>
    </location>
</feature>
<sequence length="80" mass="8516">MSLEEREGEGGETLETSATSLATKAGNQSGPSLVPVESSWKGFLAECEHLIVERSLSSPAIESFGVERLGCVKQTFSVDK</sequence>
<organism evidence="2 3">
    <name type="scientific">Elysia crispata</name>
    <name type="common">lettuce slug</name>
    <dbReference type="NCBI Taxonomy" id="231223"/>
    <lineage>
        <taxon>Eukaryota</taxon>
        <taxon>Metazoa</taxon>
        <taxon>Spiralia</taxon>
        <taxon>Lophotrochozoa</taxon>
        <taxon>Mollusca</taxon>
        <taxon>Gastropoda</taxon>
        <taxon>Heterobranchia</taxon>
        <taxon>Euthyneura</taxon>
        <taxon>Panpulmonata</taxon>
        <taxon>Sacoglossa</taxon>
        <taxon>Placobranchoidea</taxon>
        <taxon>Plakobranchidae</taxon>
        <taxon>Elysia</taxon>
    </lineage>
</organism>